<evidence type="ECO:0000313" key="2">
    <source>
        <dbReference type="EMBL" id="MFD0854716.1"/>
    </source>
</evidence>
<accession>A0ABW3CMC6</accession>
<sequence length="177" mass="19265">MSGVPGPRRLWSLREDVHVEADPGTGSVILHSRWGAHPLPRTSPIVREALRRMTFGPISLENVTSDPAERARIIDVLEPVGHLVVRSVAAESDRLLLSVVPLAPEARFGLRDLNDGCLVRMSRFAIQRTSGDEYRLESPLSLHNVILHDPAAVRLVAPLGRPVRPGEVRSSGSSAGD</sequence>
<keyword evidence="3" id="KW-1185">Reference proteome</keyword>
<feature type="non-terminal residue" evidence="2">
    <location>
        <position position="177"/>
    </location>
</feature>
<reference evidence="3" key="1">
    <citation type="journal article" date="2019" name="Int. J. Syst. Evol. Microbiol.">
        <title>The Global Catalogue of Microorganisms (GCM) 10K type strain sequencing project: providing services to taxonomists for standard genome sequencing and annotation.</title>
        <authorList>
            <consortium name="The Broad Institute Genomics Platform"/>
            <consortium name="The Broad Institute Genome Sequencing Center for Infectious Disease"/>
            <person name="Wu L."/>
            <person name="Ma J."/>
        </authorList>
    </citation>
    <scope>NUCLEOTIDE SEQUENCE [LARGE SCALE GENOMIC DNA]</scope>
    <source>
        <strain evidence="3">JCM 31696</strain>
    </source>
</reference>
<protein>
    <recommendedName>
        <fullName evidence="1">Cyanobactin oxidase ThcOx second domain-containing protein</fullName>
    </recommendedName>
</protein>
<feature type="domain" description="Cyanobactin oxidase ThcOx second" evidence="1">
    <location>
        <begin position="119"/>
        <end position="170"/>
    </location>
</feature>
<evidence type="ECO:0000259" key="1">
    <source>
        <dbReference type="Pfam" id="PF22767"/>
    </source>
</evidence>
<dbReference type="Pfam" id="PF22767">
    <property type="entry name" value="ThcOx"/>
    <property type="match status" value="1"/>
</dbReference>
<proteinExistence type="predicted"/>
<gene>
    <name evidence="2" type="ORF">ACFQ07_20930</name>
</gene>
<dbReference type="EMBL" id="JBHTIR010003129">
    <property type="protein sequence ID" value="MFD0854716.1"/>
    <property type="molecule type" value="Genomic_DNA"/>
</dbReference>
<organism evidence="2 3">
    <name type="scientific">Actinomadura adrarensis</name>
    <dbReference type="NCBI Taxonomy" id="1819600"/>
    <lineage>
        <taxon>Bacteria</taxon>
        <taxon>Bacillati</taxon>
        <taxon>Actinomycetota</taxon>
        <taxon>Actinomycetes</taxon>
        <taxon>Streptosporangiales</taxon>
        <taxon>Thermomonosporaceae</taxon>
        <taxon>Actinomadura</taxon>
    </lineage>
</organism>
<dbReference type="InterPro" id="IPR054488">
    <property type="entry name" value="ThcOx_dom2"/>
</dbReference>
<evidence type="ECO:0000313" key="3">
    <source>
        <dbReference type="Proteomes" id="UP001597083"/>
    </source>
</evidence>
<dbReference type="Proteomes" id="UP001597083">
    <property type="component" value="Unassembled WGS sequence"/>
</dbReference>
<name>A0ABW3CMC6_9ACTN</name>
<comment type="caution">
    <text evidence="2">The sequence shown here is derived from an EMBL/GenBank/DDBJ whole genome shotgun (WGS) entry which is preliminary data.</text>
</comment>